<keyword evidence="2" id="KW-1185">Reference proteome</keyword>
<dbReference type="AlphaFoldDB" id="A0A1U9NKH0"/>
<proteinExistence type="predicted"/>
<dbReference type="KEGG" id="alus:STSP2_01596"/>
<dbReference type="Proteomes" id="UP000189674">
    <property type="component" value="Chromosome"/>
</dbReference>
<organism evidence="1 2">
    <name type="scientific">Anaerohalosphaera lusitana</name>
    <dbReference type="NCBI Taxonomy" id="1936003"/>
    <lineage>
        <taxon>Bacteria</taxon>
        <taxon>Pseudomonadati</taxon>
        <taxon>Planctomycetota</taxon>
        <taxon>Phycisphaerae</taxon>
        <taxon>Sedimentisphaerales</taxon>
        <taxon>Anaerohalosphaeraceae</taxon>
        <taxon>Anaerohalosphaera</taxon>
    </lineage>
</organism>
<dbReference type="EMBL" id="CP019791">
    <property type="protein sequence ID" value="AQT68432.1"/>
    <property type="molecule type" value="Genomic_DNA"/>
</dbReference>
<reference evidence="2" key="1">
    <citation type="submission" date="2017-02" db="EMBL/GenBank/DDBJ databases">
        <title>Comparative genomics and description of representatives of a novel lineage of planctomycetes thriving in anoxic sediments.</title>
        <authorList>
            <person name="Spring S."/>
            <person name="Bunk B."/>
            <person name="Sproer C."/>
        </authorList>
    </citation>
    <scope>NUCLEOTIDE SEQUENCE [LARGE SCALE GENOMIC DNA]</scope>
    <source>
        <strain evidence="2">ST-NAGAB-D1</strain>
    </source>
</reference>
<protein>
    <submittedName>
        <fullName evidence="1">Uncharacterized protein</fullName>
    </submittedName>
</protein>
<gene>
    <name evidence="1" type="ORF">STSP2_01596</name>
</gene>
<name>A0A1U9NKH0_9BACT</name>
<evidence type="ECO:0000313" key="2">
    <source>
        <dbReference type="Proteomes" id="UP000189674"/>
    </source>
</evidence>
<sequence length="330" mass="35948">MKRAIQASVICIVLVVVYLVFSANGLGLMPKSGDTHIEGDEKGVSSEGTRDMENNEVISVSNIDAGQGGAVAKLPNGVRFELIALCEHPSEGKKWWRPDGTLLGFAPHEKLNDSDRYNDVPFYEVVFRIEPDNGTTCKIDTSGRTAGFSGPHVIEGRAEGVVNGFEDAMYSLVPVAGGDDPVNLTFLLGDESGWEWHAKVKSPVHKRGVITSRATLDVSVGENRKVIAHVAHRIENEEVRVIARNNSGKVFYPGMSGKGRTWINIITAEFDHLTVDDAAAVELQVQEFQPVTFQNVSLQPGLKTDVEVVLEREEESGDAKRPAGPRKCSN</sequence>
<evidence type="ECO:0000313" key="1">
    <source>
        <dbReference type="EMBL" id="AQT68432.1"/>
    </source>
</evidence>
<accession>A0A1U9NKH0</accession>